<dbReference type="AlphaFoldDB" id="A0A4P9C6U6"/>
<reference evidence="1 2" key="1">
    <citation type="submission" date="2018-05" db="EMBL/GenBank/DDBJ databases">
        <title>Genome comparison of Eubacterium sp.</title>
        <authorList>
            <person name="Feng Y."/>
            <person name="Sanchez-Andrea I."/>
            <person name="Stams A.J.M."/>
            <person name="De Vos W.M."/>
        </authorList>
    </citation>
    <scope>NUCLEOTIDE SEQUENCE [LARGE SCALE GENOMIC DNA]</scope>
    <source>
        <strain evidence="1 2">YI</strain>
    </source>
</reference>
<dbReference type="RefSeq" id="WP_058693821.1">
    <property type="nucleotide sequence ID" value="NZ_CP029487.1"/>
</dbReference>
<dbReference type="SUPFAM" id="SSF82171">
    <property type="entry name" value="DPP6 N-terminal domain-like"/>
    <property type="match status" value="1"/>
</dbReference>
<dbReference type="EMBL" id="CP029487">
    <property type="protein sequence ID" value="QCT71228.1"/>
    <property type="molecule type" value="Genomic_DNA"/>
</dbReference>
<dbReference type="Proteomes" id="UP000218387">
    <property type="component" value="Chromosome"/>
</dbReference>
<keyword evidence="2" id="KW-1185">Reference proteome</keyword>
<name>A0A4P9C6U6_EUBML</name>
<organism evidence="1 2">
    <name type="scientific">Eubacterium maltosivorans</name>
    <dbReference type="NCBI Taxonomy" id="2041044"/>
    <lineage>
        <taxon>Bacteria</taxon>
        <taxon>Bacillati</taxon>
        <taxon>Bacillota</taxon>
        <taxon>Clostridia</taxon>
        <taxon>Eubacteriales</taxon>
        <taxon>Eubacteriaceae</taxon>
        <taxon>Eubacterium</taxon>
    </lineage>
</organism>
<gene>
    <name evidence="1" type="ORF">CPZ25_007770</name>
</gene>
<dbReference type="PROSITE" id="PS51257">
    <property type="entry name" value="PROKAR_LIPOPROTEIN"/>
    <property type="match status" value="1"/>
</dbReference>
<accession>A0A4P9C6U6</accession>
<evidence type="ECO:0000313" key="1">
    <source>
        <dbReference type="EMBL" id="QCT71228.1"/>
    </source>
</evidence>
<evidence type="ECO:0008006" key="3">
    <source>
        <dbReference type="Google" id="ProtNLM"/>
    </source>
</evidence>
<protein>
    <recommendedName>
        <fullName evidence="3">WD40 repeat domain-containing protein</fullName>
    </recommendedName>
</protein>
<dbReference type="Gene3D" id="2.120.10.30">
    <property type="entry name" value="TolB, C-terminal domain"/>
    <property type="match status" value="1"/>
</dbReference>
<dbReference type="KEGG" id="emt:CPZ25_007770"/>
<proteinExistence type="predicted"/>
<sequence>MKKNKWITLLLLCALPFFLGGCRSFLVPQDKPLALNNALLQQKNAQSKMEILSFENIGTGMVQDISYDGSTLLLLNTTEAPPITYNINLLKVGENENQLTSFVNSEKHQLSAKFDEYARGVFYVEKGLDTGNEKSSNQLIWTSIDKSVTKTISSPEENVNSNICIVDDSSVIYSNTSNQIVMANSDGDRRIYHTVRGIPVQDIQYYPKNNAVIFTGTDPTDDQKTNLYLSEIKDGTDELSSTLIDENVINFDINRQNGSIIYTQNYGDSNRIMSYSISKGTQASVISEGNFTSAVYTPGGEKILYTQFSSINTKTSQSIWIMDANGKNKLQISAPLTLTSAIIAHPYKSTIYFSIEKKREATTADTKGQPISQIYKIDYNIN</sequence>
<dbReference type="InterPro" id="IPR011042">
    <property type="entry name" value="6-blade_b-propeller_TolB-like"/>
</dbReference>
<evidence type="ECO:0000313" key="2">
    <source>
        <dbReference type="Proteomes" id="UP000218387"/>
    </source>
</evidence>